<evidence type="ECO:0000256" key="2">
    <source>
        <dbReference type="ARBA" id="ARBA00022692"/>
    </source>
</evidence>
<evidence type="ECO:0000256" key="3">
    <source>
        <dbReference type="ARBA" id="ARBA00022989"/>
    </source>
</evidence>
<dbReference type="InterPro" id="IPR036259">
    <property type="entry name" value="MFS_trans_sf"/>
</dbReference>
<dbReference type="Proteomes" id="UP000006798">
    <property type="component" value="Plasmid pBB2"/>
</dbReference>
<reference evidence="7 8" key="1">
    <citation type="journal article" date="2011" name="J. Bacteriol.">
        <title>Complete genome sequence of the type strain Cupriavidus necator N-1.</title>
        <authorList>
            <person name="Poehlein A."/>
            <person name="Kusian B."/>
            <person name="Friedrich B."/>
            <person name="Daniel R."/>
            <person name="Bowien B."/>
        </authorList>
    </citation>
    <scope>NUCLEOTIDE SEQUENCE [LARGE SCALE GENOMIC DNA]</scope>
    <source>
        <strain evidence="8">ATCC 43291 / DSM 13513 / CCUG 52238 / LMG 8453 / N-1</strain>
        <plasmid evidence="7 8">pBB2</plasmid>
    </source>
</reference>
<dbReference type="GO" id="GO:0005886">
    <property type="term" value="C:plasma membrane"/>
    <property type="evidence" value="ECO:0007669"/>
    <property type="project" value="TreeGrafter"/>
</dbReference>
<dbReference type="PANTHER" id="PTHR23508:SF10">
    <property type="entry name" value="CARBOXYLIC ACID TRANSPORTER PROTEIN HOMOLOG"/>
    <property type="match status" value="1"/>
</dbReference>
<geneLocation type="plasmid" evidence="7 8">
    <name>pBB2</name>
</geneLocation>
<dbReference type="SUPFAM" id="SSF103473">
    <property type="entry name" value="MFS general substrate transporter"/>
    <property type="match status" value="1"/>
</dbReference>
<keyword evidence="7" id="KW-0614">Plasmid</keyword>
<dbReference type="EMBL" id="CP002880">
    <property type="protein sequence ID" value="AEI82904.1"/>
    <property type="molecule type" value="Genomic_DNA"/>
</dbReference>
<comment type="subcellular location">
    <subcellularLocation>
        <location evidence="1">Membrane</location>
        <topology evidence="1">Multi-pass membrane protein</topology>
    </subcellularLocation>
</comment>
<organism evidence="7 8">
    <name type="scientific">Cupriavidus necator (strain ATCC 43291 / DSM 13513 / CCUG 52238 / LMG 8453 / N-1)</name>
    <name type="common">Ralstonia eutropha</name>
    <dbReference type="NCBI Taxonomy" id="1042878"/>
    <lineage>
        <taxon>Bacteria</taxon>
        <taxon>Pseudomonadati</taxon>
        <taxon>Pseudomonadota</taxon>
        <taxon>Betaproteobacteria</taxon>
        <taxon>Burkholderiales</taxon>
        <taxon>Burkholderiaceae</taxon>
        <taxon>Cupriavidus</taxon>
    </lineage>
</organism>
<gene>
    <name evidence="7" type="primary">pcaK1</name>
    <name evidence="7" type="ordered locus">CNE_BB2p00900</name>
</gene>
<keyword evidence="4 5" id="KW-0472">Membrane</keyword>
<feature type="transmembrane region" description="Helical" evidence="5">
    <location>
        <begin position="30"/>
        <end position="52"/>
    </location>
</feature>
<feature type="transmembrane region" description="Helical" evidence="5">
    <location>
        <begin position="395"/>
        <end position="415"/>
    </location>
</feature>
<evidence type="ECO:0000256" key="5">
    <source>
        <dbReference type="SAM" id="Phobius"/>
    </source>
</evidence>
<dbReference type="RefSeq" id="WP_013954187.1">
    <property type="nucleotide sequence ID" value="NC_015724.1"/>
</dbReference>
<evidence type="ECO:0000313" key="7">
    <source>
        <dbReference type="EMBL" id="AEI82904.1"/>
    </source>
</evidence>
<accession>F8GYG3</accession>
<dbReference type="Gene3D" id="1.20.1250.20">
    <property type="entry name" value="MFS general substrate transporter like domains"/>
    <property type="match status" value="1"/>
</dbReference>
<feature type="transmembrane region" description="Helical" evidence="5">
    <location>
        <begin position="263"/>
        <end position="280"/>
    </location>
</feature>
<evidence type="ECO:0000259" key="6">
    <source>
        <dbReference type="PROSITE" id="PS50850"/>
    </source>
</evidence>
<feature type="transmembrane region" description="Helical" evidence="5">
    <location>
        <begin position="155"/>
        <end position="179"/>
    </location>
</feature>
<feature type="transmembrane region" description="Helical" evidence="5">
    <location>
        <begin position="64"/>
        <end position="85"/>
    </location>
</feature>
<feature type="transmembrane region" description="Helical" evidence="5">
    <location>
        <begin position="97"/>
        <end position="116"/>
    </location>
</feature>
<feature type="transmembrane region" description="Helical" evidence="5">
    <location>
        <begin position="185"/>
        <end position="205"/>
    </location>
</feature>
<keyword evidence="3 5" id="KW-1133">Transmembrane helix</keyword>
<evidence type="ECO:0000313" key="8">
    <source>
        <dbReference type="Proteomes" id="UP000006798"/>
    </source>
</evidence>
<dbReference type="HOGENOM" id="CLU_001265_46_4_4"/>
<protein>
    <submittedName>
        <fullName evidence="7">4-hydroxybenzoate transporter PcaK</fullName>
    </submittedName>
</protein>
<keyword evidence="2 5" id="KW-0812">Transmembrane</keyword>
<dbReference type="PROSITE" id="PS50850">
    <property type="entry name" value="MFS"/>
    <property type="match status" value="1"/>
</dbReference>
<feature type="domain" description="Major facilitator superfamily (MFS) profile" evidence="6">
    <location>
        <begin position="31"/>
        <end position="444"/>
    </location>
</feature>
<dbReference type="InterPro" id="IPR011701">
    <property type="entry name" value="MFS"/>
</dbReference>
<evidence type="ECO:0000256" key="1">
    <source>
        <dbReference type="ARBA" id="ARBA00004141"/>
    </source>
</evidence>
<dbReference type="GeneID" id="34307799"/>
<dbReference type="Pfam" id="PF07690">
    <property type="entry name" value="MFS_1"/>
    <property type="match status" value="1"/>
</dbReference>
<evidence type="ECO:0000256" key="4">
    <source>
        <dbReference type="ARBA" id="ARBA00023136"/>
    </source>
</evidence>
<feature type="transmembrane region" description="Helical" evidence="5">
    <location>
        <begin position="122"/>
        <end position="143"/>
    </location>
</feature>
<feature type="transmembrane region" description="Helical" evidence="5">
    <location>
        <begin position="355"/>
        <end position="375"/>
    </location>
</feature>
<dbReference type="InterPro" id="IPR005829">
    <property type="entry name" value="Sugar_transporter_CS"/>
</dbReference>
<proteinExistence type="predicted"/>
<dbReference type="AlphaFoldDB" id="F8GYG3"/>
<name>F8GYG3_CUPNN</name>
<dbReference type="PROSITE" id="PS00217">
    <property type="entry name" value="SUGAR_TRANSPORT_2"/>
    <property type="match status" value="1"/>
</dbReference>
<dbReference type="KEGG" id="cnc:CNE_BB2p00900"/>
<feature type="transmembrane region" description="Helical" evidence="5">
    <location>
        <begin position="300"/>
        <end position="319"/>
    </location>
</feature>
<feature type="transmembrane region" description="Helical" evidence="5">
    <location>
        <begin position="331"/>
        <end position="349"/>
    </location>
</feature>
<dbReference type="GO" id="GO:0046943">
    <property type="term" value="F:carboxylic acid transmembrane transporter activity"/>
    <property type="evidence" value="ECO:0007669"/>
    <property type="project" value="TreeGrafter"/>
</dbReference>
<dbReference type="InterPro" id="IPR020846">
    <property type="entry name" value="MFS_dom"/>
</dbReference>
<feature type="transmembrane region" description="Helical" evidence="5">
    <location>
        <begin position="421"/>
        <end position="440"/>
    </location>
</feature>
<sequence length="446" mass="46022">MSAMNDTLAAPQPAVGAMLRGRPMSRYQRIVIGICIAINVLDGFDALASAFTAPAVAAQWQLPAALLGMLLSASVAGMALGSVLIAPLGDKLGRRPIVLGCLAMIGTAMLASAFAANVWQLAGLRLVTGLGVGGIIAGINTLVAEYASDRRRDLALSMTTVGYAVGAICGGAASGLLVGSYGWRSVFLVGGLLSVLMVPVAFAWLPESLDFLAGKQPGNALARLNQVLHKAGVAPLQTLPPQGEQARQGSAWRSLFHPDFRRLTLLACACYLLVMLTNYFLLSWMPKLLVDMGMSMEQGISGAVIMNLSGVAGGIALGWSAGRYGLRAMSVIYLCLCFLSVAWFGSLSAAPGHVLAVSAVIGFLITGAVASLNALSPRVFPPAVRATGTGLALGFGRLGGTAGPWLAGVLIQAGWSRTQFSIVLATPLLAAAVLFTLALAKERSTA</sequence>
<dbReference type="PANTHER" id="PTHR23508">
    <property type="entry name" value="CARBOXYLIC ACID TRANSPORTER PROTEIN HOMOLOG"/>
    <property type="match status" value="1"/>
</dbReference>